<comment type="caution">
    <text evidence="3">Lacks conserved residue(s) required for the propagation of feature annotation.</text>
</comment>
<organism evidence="4 5">
    <name type="scientific">Halobacillus campisalis</name>
    <dbReference type="NCBI Taxonomy" id="435909"/>
    <lineage>
        <taxon>Bacteria</taxon>
        <taxon>Bacillati</taxon>
        <taxon>Bacillota</taxon>
        <taxon>Bacilli</taxon>
        <taxon>Bacillales</taxon>
        <taxon>Bacillaceae</taxon>
        <taxon>Halobacillus</taxon>
    </lineage>
</organism>
<evidence type="ECO:0000256" key="1">
    <source>
        <dbReference type="ARBA" id="ARBA00022598"/>
    </source>
</evidence>
<accession>A0ABW2K2D6</accession>
<dbReference type="RefSeq" id="WP_289214022.1">
    <property type="nucleotide sequence ID" value="NZ_JAPVRC010000001.1"/>
</dbReference>
<keyword evidence="3" id="KW-0547">Nucleotide-binding</keyword>
<comment type="similarity">
    <text evidence="3">Belongs to the TmcAL family.</text>
</comment>
<dbReference type="Pfam" id="PF05636">
    <property type="entry name" value="HIGH_NTase1"/>
    <property type="match status" value="1"/>
</dbReference>
<comment type="subcellular location">
    <subcellularLocation>
        <location evidence="3">Cytoplasm</location>
    </subcellularLocation>
</comment>
<dbReference type="SUPFAM" id="SSF52374">
    <property type="entry name" value="Nucleotidylyl transferase"/>
    <property type="match status" value="1"/>
</dbReference>
<proteinExistence type="inferred from homology"/>
<feature type="binding site" evidence="3">
    <location>
        <position position="101"/>
    </location>
    <ligand>
        <name>ATP</name>
        <dbReference type="ChEBI" id="CHEBI:30616"/>
    </ligand>
</feature>
<keyword evidence="3" id="KW-0694">RNA-binding</keyword>
<gene>
    <name evidence="3" type="primary">tmcAL</name>
    <name evidence="4" type="ORF">ACFQMN_05565</name>
</gene>
<feature type="binding site" evidence="3">
    <location>
        <begin position="7"/>
        <end position="20"/>
    </location>
    <ligand>
        <name>ATP</name>
        <dbReference type="ChEBI" id="CHEBI:30616"/>
    </ligand>
</feature>
<dbReference type="Proteomes" id="UP001596494">
    <property type="component" value="Unassembled WGS sequence"/>
</dbReference>
<keyword evidence="2 3" id="KW-0819">tRNA processing</keyword>
<name>A0ABW2K2D6_9BACI</name>
<feature type="binding site" evidence="3">
    <location>
        <position position="162"/>
    </location>
    <ligand>
        <name>ATP</name>
        <dbReference type="ChEBI" id="CHEBI:30616"/>
    </ligand>
</feature>
<dbReference type="InterPro" id="IPR014729">
    <property type="entry name" value="Rossmann-like_a/b/a_fold"/>
</dbReference>
<reference evidence="5" key="1">
    <citation type="journal article" date="2019" name="Int. J. Syst. Evol. Microbiol.">
        <title>The Global Catalogue of Microorganisms (GCM) 10K type strain sequencing project: providing services to taxonomists for standard genome sequencing and annotation.</title>
        <authorList>
            <consortium name="The Broad Institute Genomics Platform"/>
            <consortium name="The Broad Institute Genome Sequencing Center for Infectious Disease"/>
            <person name="Wu L."/>
            <person name="Ma J."/>
        </authorList>
    </citation>
    <scope>NUCLEOTIDE SEQUENCE [LARGE SCALE GENOMIC DNA]</scope>
    <source>
        <strain evidence="5">CCUG 73951</strain>
    </source>
</reference>
<keyword evidence="3" id="KW-0963">Cytoplasm</keyword>
<comment type="catalytic activity">
    <reaction evidence="3">
        <text>cytidine(34) in elongator tRNA(Met) + acetate + ATP = N(4)-acetylcytidine(34) in elongator tRNA(Met) + AMP + diphosphate</text>
        <dbReference type="Rhea" id="RHEA:58144"/>
        <dbReference type="Rhea" id="RHEA-COMP:10693"/>
        <dbReference type="Rhea" id="RHEA-COMP:10694"/>
        <dbReference type="ChEBI" id="CHEBI:30089"/>
        <dbReference type="ChEBI" id="CHEBI:30616"/>
        <dbReference type="ChEBI" id="CHEBI:33019"/>
        <dbReference type="ChEBI" id="CHEBI:74900"/>
        <dbReference type="ChEBI" id="CHEBI:82748"/>
        <dbReference type="ChEBI" id="CHEBI:456215"/>
    </reaction>
</comment>
<comment type="caution">
    <text evidence="4">The sequence shown here is derived from an EMBL/GenBank/DDBJ whole genome shotgun (WGS) entry which is preliminary data.</text>
</comment>
<keyword evidence="3" id="KW-0067">ATP-binding</keyword>
<keyword evidence="3" id="KW-0820">tRNA-binding</keyword>
<keyword evidence="1 3" id="KW-0436">Ligase</keyword>
<dbReference type="PANTHER" id="PTHR37825">
    <property type="entry name" value="TRNA(MET) CYTIDINE ACETATE LIGASE"/>
    <property type="match status" value="1"/>
</dbReference>
<dbReference type="PANTHER" id="PTHR37825:SF1">
    <property type="entry name" value="TRNA(MET) CYTIDINE ACETATE LIGASE"/>
    <property type="match status" value="1"/>
</dbReference>
<dbReference type="EC" id="6.3.4.-" evidence="3"/>
<evidence type="ECO:0000313" key="5">
    <source>
        <dbReference type="Proteomes" id="UP001596494"/>
    </source>
</evidence>
<evidence type="ECO:0000256" key="3">
    <source>
        <dbReference type="HAMAP-Rule" id="MF_01539"/>
    </source>
</evidence>
<feature type="binding site" evidence="3">
    <location>
        <position position="187"/>
    </location>
    <ligand>
        <name>ATP</name>
        <dbReference type="ChEBI" id="CHEBI:30616"/>
    </ligand>
</feature>
<evidence type="ECO:0000313" key="4">
    <source>
        <dbReference type="EMBL" id="MFC7320339.1"/>
    </source>
</evidence>
<dbReference type="EMBL" id="JBHTBY010000006">
    <property type="protein sequence ID" value="MFC7320339.1"/>
    <property type="molecule type" value="Genomic_DNA"/>
</dbReference>
<sequence>MNACGIVVEYNPFHNGHKYHVSKSREQSGADCMIAVMSGHFLQRGEPAIIDKWHRTKAALQSGVDLVLELPYVYAVQHSDYFSKGAVLSLSALGIDSLCFGSENGKIPPFMKAYDDLKENKTSYEVKIRQALDLGHSYPDAARIANEAIGISTASFDFSAPNNILGFSYIKQILTYDESIKPLTIKRQESEFHDEHLSGRMASATSIRKEILKEDGLSEHARQALPQETIDQLTHYRERADLWHNWNLYFPLLHYKLSVSSLKELHAIHGVDEGLEYRLKQAIKTSVSFFDFMEKVKTKRYTWTRIQRVCTHILTNFTKVEADLYLDQNTVPYVRVLGMNQTGQDYLGQRKKKMDVPLITQPQKANHLMLDIEERASAAYYNPLPNDRRNNHYHREFGAPVRI</sequence>
<dbReference type="NCBIfam" id="NF010191">
    <property type="entry name" value="PRK13670.1"/>
    <property type="match status" value="1"/>
</dbReference>
<keyword evidence="5" id="KW-1185">Reference proteome</keyword>
<dbReference type="Gene3D" id="3.40.50.620">
    <property type="entry name" value="HUPs"/>
    <property type="match status" value="1"/>
</dbReference>
<evidence type="ECO:0000256" key="2">
    <source>
        <dbReference type="ARBA" id="ARBA00022694"/>
    </source>
</evidence>
<comment type="function">
    <text evidence="3">Catalyzes the formation of N(4)-acetylcytidine (ac(4)C) at the wobble position of elongator tRNA(Met), using acetate and ATP as substrates. First activates an acetate ion to form acetyladenylate (Ac-AMP) and then transfers the acetyl group to tRNA to form ac(4)C34.</text>
</comment>
<protein>
    <recommendedName>
        <fullName evidence="3">tRNA(Met) cytidine acetate ligase</fullName>
        <ecNumber evidence="3">6.3.4.-</ecNumber>
    </recommendedName>
</protein>
<dbReference type="InterPro" id="IPR008513">
    <property type="entry name" value="tRNA(Met)_cyd_acetate_ligase"/>
</dbReference>
<dbReference type="HAMAP" id="MF_01539">
    <property type="entry name" value="TmcAL"/>
    <property type="match status" value="1"/>
</dbReference>